<proteinExistence type="predicted"/>
<reference evidence="1 2" key="2">
    <citation type="journal article" date="2022" name="Mol. Ecol. Resour.">
        <title>The genomes of chicory, endive, great burdock and yacon provide insights into Asteraceae paleo-polyploidization history and plant inulin production.</title>
        <authorList>
            <person name="Fan W."/>
            <person name="Wang S."/>
            <person name="Wang H."/>
            <person name="Wang A."/>
            <person name="Jiang F."/>
            <person name="Liu H."/>
            <person name="Zhao H."/>
            <person name="Xu D."/>
            <person name="Zhang Y."/>
        </authorList>
    </citation>
    <scope>NUCLEOTIDE SEQUENCE [LARGE SCALE GENOMIC DNA]</scope>
    <source>
        <strain evidence="2">cv. Punajuju</strain>
        <tissue evidence="1">Leaves</tissue>
    </source>
</reference>
<dbReference type="Proteomes" id="UP001055811">
    <property type="component" value="Linkage Group LG03"/>
</dbReference>
<evidence type="ECO:0000313" key="1">
    <source>
        <dbReference type="EMBL" id="KAI3766788.1"/>
    </source>
</evidence>
<sequence>MSDSTAIVSGGDNNSSKRNTVKDEEASLRQRALALDSTIKRLRSFIVSVPALMKLRRSENGNVNKGGMQSVEENIPKSIPITLLGQCQETNLFKSNFASWSSASTAPVPEETRGKVAALLKQQQGLIKGQAKTPPVEEEVPPLLAKNGKFEMWRIDGEEKTPLPKEDIGKFY</sequence>
<keyword evidence="2" id="KW-1185">Reference proteome</keyword>
<reference evidence="2" key="1">
    <citation type="journal article" date="2022" name="Mol. Ecol. Resour.">
        <title>The genomes of chicory, endive, great burdock and yacon provide insights into Asteraceae palaeo-polyploidization history and plant inulin production.</title>
        <authorList>
            <person name="Fan W."/>
            <person name="Wang S."/>
            <person name="Wang H."/>
            <person name="Wang A."/>
            <person name="Jiang F."/>
            <person name="Liu H."/>
            <person name="Zhao H."/>
            <person name="Xu D."/>
            <person name="Zhang Y."/>
        </authorList>
    </citation>
    <scope>NUCLEOTIDE SEQUENCE [LARGE SCALE GENOMIC DNA]</scope>
    <source>
        <strain evidence="2">cv. Punajuju</strain>
    </source>
</reference>
<gene>
    <name evidence="1" type="ORF">L2E82_16860</name>
</gene>
<name>A0ACB9F7N1_CICIN</name>
<accession>A0ACB9F7N1</accession>
<comment type="caution">
    <text evidence="1">The sequence shown here is derived from an EMBL/GenBank/DDBJ whole genome shotgun (WGS) entry which is preliminary data.</text>
</comment>
<dbReference type="EMBL" id="CM042011">
    <property type="protein sequence ID" value="KAI3766788.1"/>
    <property type="molecule type" value="Genomic_DNA"/>
</dbReference>
<protein>
    <submittedName>
        <fullName evidence="1">Uncharacterized protein</fullName>
    </submittedName>
</protein>
<organism evidence="1 2">
    <name type="scientific">Cichorium intybus</name>
    <name type="common">Chicory</name>
    <dbReference type="NCBI Taxonomy" id="13427"/>
    <lineage>
        <taxon>Eukaryota</taxon>
        <taxon>Viridiplantae</taxon>
        <taxon>Streptophyta</taxon>
        <taxon>Embryophyta</taxon>
        <taxon>Tracheophyta</taxon>
        <taxon>Spermatophyta</taxon>
        <taxon>Magnoliopsida</taxon>
        <taxon>eudicotyledons</taxon>
        <taxon>Gunneridae</taxon>
        <taxon>Pentapetalae</taxon>
        <taxon>asterids</taxon>
        <taxon>campanulids</taxon>
        <taxon>Asterales</taxon>
        <taxon>Asteraceae</taxon>
        <taxon>Cichorioideae</taxon>
        <taxon>Cichorieae</taxon>
        <taxon>Cichoriinae</taxon>
        <taxon>Cichorium</taxon>
    </lineage>
</organism>
<evidence type="ECO:0000313" key="2">
    <source>
        <dbReference type="Proteomes" id="UP001055811"/>
    </source>
</evidence>